<comment type="caution">
    <text evidence="1">The sequence shown here is derived from an EMBL/GenBank/DDBJ whole genome shotgun (WGS) entry which is preliminary data.</text>
</comment>
<reference evidence="1 2" key="1">
    <citation type="submission" date="2015-01" db="EMBL/GenBank/DDBJ databases">
        <title>Evolution of Trichinella species and genotypes.</title>
        <authorList>
            <person name="Korhonen P.K."/>
            <person name="Edoardo P."/>
            <person name="Giuseppe L.R."/>
            <person name="Gasser R.B."/>
        </authorList>
    </citation>
    <scope>NUCLEOTIDE SEQUENCE [LARGE SCALE GENOMIC DNA]</scope>
    <source>
        <strain evidence="1">ISS1980</strain>
    </source>
</reference>
<name>A0A0V1N9H1_9BILA</name>
<keyword evidence="2" id="KW-1185">Reference proteome</keyword>
<organism evidence="1 2">
    <name type="scientific">Trichinella papuae</name>
    <dbReference type="NCBI Taxonomy" id="268474"/>
    <lineage>
        <taxon>Eukaryota</taxon>
        <taxon>Metazoa</taxon>
        <taxon>Ecdysozoa</taxon>
        <taxon>Nematoda</taxon>
        <taxon>Enoplea</taxon>
        <taxon>Dorylaimia</taxon>
        <taxon>Trichinellida</taxon>
        <taxon>Trichinellidae</taxon>
        <taxon>Trichinella</taxon>
    </lineage>
</organism>
<protein>
    <submittedName>
        <fullName evidence="1">Uncharacterized protein</fullName>
    </submittedName>
</protein>
<dbReference type="AlphaFoldDB" id="A0A0V1N9H1"/>
<evidence type="ECO:0000313" key="1">
    <source>
        <dbReference type="EMBL" id="KRZ80634.1"/>
    </source>
</evidence>
<dbReference type="EMBL" id="JYDO01000002">
    <property type="protein sequence ID" value="KRZ80634.1"/>
    <property type="molecule type" value="Genomic_DNA"/>
</dbReference>
<evidence type="ECO:0000313" key="2">
    <source>
        <dbReference type="Proteomes" id="UP000054843"/>
    </source>
</evidence>
<sequence>MRQIEPTLPSVESRHLIIDVEQSNLDRQRAVQRRSTTVDGQNHEPVCCMGLTVQRASGGQQSRIGVNVEELKRLRFGVGLLEKRIVHTSIVSRVRVVSLQVEQSGAWRQVLGHGQLH</sequence>
<dbReference type="Proteomes" id="UP000054843">
    <property type="component" value="Unassembled WGS sequence"/>
</dbReference>
<accession>A0A0V1N9H1</accession>
<gene>
    <name evidence="1" type="ORF">T10_1276</name>
</gene>
<proteinExistence type="predicted"/>